<comment type="caution">
    <text evidence="1">The sequence shown here is derived from an EMBL/GenBank/DDBJ whole genome shotgun (WGS) entry which is preliminary data.</text>
</comment>
<dbReference type="Proteomes" id="UP001491310">
    <property type="component" value="Unassembled WGS sequence"/>
</dbReference>
<keyword evidence="2" id="KW-1185">Reference proteome</keyword>
<reference evidence="1 2" key="1">
    <citation type="journal article" date="2024" name="Nat. Commun.">
        <title>Phylogenomics reveals the evolutionary origins of lichenization in chlorophyte algae.</title>
        <authorList>
            <person name="Puginier C."/>
            <person name="Libourel C."/>
            <person name="Otte J."/>
            <person name="Skaloud P."/>
            <person name="Haon M."/>
            <person name="Grisel S."/>
            <person name="Petersen M."/>
            <person name="Berrin J.G."/>
            <person name="Delaux P.M."/>
            <person name="Dal Grande F."/>
            <person name="Keller J."/>
        </authorList>
    </citation>
    <scope>NUCLEOTIDE SEQUENCE [LARGE SCALE GENOMIC DNA]</scope>
    <source>
        <strain evidence="1 2">SAG 216-7</strain>
    </source>
</reference>
<organism evidence="1 2">
    <name type="scientific">Coccomyxa subellipsoidea</name>
    <dbReference type="NCBI Taxonomy" id="248742"/>
    <lineage>
        <taxon>Eukaryota</taxon>
        <taxon>Viridiplantae</taxon>
        <taxon>Chlorophyta</taxon>
        <taxon>core chlorophytes</taxon>
        <taxon>Trebouxiophyceae</taxon>
        <taxon>Trebouxiophyceae incertae sedis</taxon>
        <taxon>Coccomyxaceae</taxon>
        <taxon>Coccomyxa</taxon>
    </lineage>
</organism>
<dbReference type="EMBL" id="JALJOT010000002">
    <property type="protein sequence ID" value="KAK9917629.1"/>
    <property type="molecule type" value="Genomic_DNA"/>
</dbReference>
<evidence type="ECO:0000313" key="2">
    <source>
        <dbReference type="Proteomes" id="UP001491310"/>
    </source>
</evidence>
<evidence type="ECO:0000313" key="1">
    <source>
        <dbReference type="EMBL" id="KAK9917629.1"/>
    </source>
</evidence>
<protein>
    <submittedName>
        <fullName evidence="1">Uncharacterized protein</fullName>
    </submittedName>
</protein>
<sequence length="402" mass="40283">MSLHVATHVAAGQIAASTAAIRPASRKCVDSRRRTTAVTCSTSQRSEDGSSVSKNIAVAGMAALLFAGHPQMAMAKDTAIQGQGDLLTELLEKNGGKGVKVLKAPKRSDSSPIEVYKPQPKEAPKPAPIKAAATAIKKAAPAAAKKADPVSAVSEKLKFSDPVKTGTTGILPKGFEESALPLPKALQKAGAAAAGAAKSAASSVQSAAKAVTPAAPAPAPKEAVKKAFVNPLLQKRQNAPAAPVEAAKQALPALPNFFSNPLAEKKESPAAKPVEAAKKAFMNPLLQKREAAAAPKKEEVKNVLAPAAAAASAAAASAGAAIQKAVEPAVSSAPAVPAVPSLPSVSLPSFGASTSQDTTEALGVLAAEVVGAAIASSIVGGITAKVHLVKFRAQSLDAHLSS</sequence>
<proteinExistence type="predicted"/>
<gene>
    <name evidence="1" type="ORF">WJX75_006618</name>
</gene>
<accession>A0ABR2Z217</accession>
<name>A0ABR2Z217_9CHLO</name>